<reference evidence="3 4" key="1">
    <citation type="submission" date="2018-11" db="EMBL/GenBank/DDBJ databases">
        <title>Genomes From Bacteria Associated with the Canine Oral Cavity: a Test Case for Automated Genome-Based Taxonomic Assignment.</title>
        <authorList>
            <person name="Coil D.A."/>
            <person name="Jospin G."/>
            <person name="Darling A.E."/>
            <person name="Wallis C."/>
            <person name="Davis I.J."/>
            <person name="Harris S."/>
            <person name="Eisen J.A."/>
            <person name="Holcombe L.J."/>
            <person name="O'Flynn C."/>
        </authorList>
    </citation>
    <scope>NUCLEOTIDE SEQUENCE [LARGE SCALE GENOMIC DNA]</scope>
    <source>
        <strain evidence="2 4">OH1426_COT-023</strain>
        <strain evidence="1 3">OH2617_COT-023</strain>
    </source>
</reference>
<dbReference type="EMBL" id="RQYS01000029">
    <property type="protein sequence ID" value="RRD60297.1"/>
    <property type="molecule type" value="Genomic_DNA"/>
</dbReference>
<dbReference type="Proteomes" id="UP000278609">
    <property type="component" value="Unassembled WGS sequence"/>
</dbReference>
<proteinExistence type="predicted"/>
<dbReference type="Proteomes" id="UP000279860">
    <property type="component" value="Unassembled WGS sequence"/>
</dbReference>
<evidence type="ECO:0000313" key="2">
    <source>
        <dbReference type="EMBL" id="RRD73668.1"/>
    </source>
</evidence>
<evidence type="ECO:0000313" key="4">
    <source>
        <dbReference type="Proteomes" id="UP000279860"/>
    </source>
</evidence>
<dbReference type="EMBL" id="RQYN01000034">
    <property type="protein sequence ID" value="RRD73668.1"/>
    <property type="molecule type" value="Genomic_DNA"/>
</dbReference>
<gene>
    <name evidence="1" type="ORF">EII40_07770</name>
    <name evidence="2" type="ORF">EII41_09230</name>
</gene>
<dbReference type="OrthoDB" id="456003at2"/>
<dbReference type="RefSeq" id="WP_124751699.1">
    <property type="nucleotide sequence ID" value="NZ_RQYN01000034.1"/>
</dbReference>
<comment type="caution">
    <text evidence="2">The sequence shown here is derived from an EMBL/GenBank/DDBJ whole genome shotgun (WGS) entry which is preliminary data.</text>
</comment>
<protein>
    <submittedName>
        <fullName evidence="2">Uncharacterized protein</fullName>
    </submittedName>
</protein>
<organism evidence="2 4">
    <name type="scientific">Tannerella forsythia</name>
    <name type="common">Bacteroides forsythus</name>
    <dbReference type="NCBI Taxonomy" id="28112"/>
    <lineage>
        <taxon>Bacteria</taxon>
        <taxon>Pseudomonadati</taxon>
        <taxon>Bacteroidota</taxon>
        <taxon>Bacteroidia</taxon>
        <taxon>Bacteroidales</taxon>
        <taxon>Tannerellaceae</taxon>
        <taxon>Tannerella</taxon>
    </lineage>
</organism>
<evidence type="ECO:0000313" key="3">
    <source>
        <dbReference type="Proteomes" id="UP000278609"/>
    </source>
</evidence>
<name>A0A3P1YSI4_TANFO</name>
<sequence length="222" mass="24945">MGKHYIPIAVAAFNDWQEQAIKKVKENQVPWGIPGEALNLIVVLHEEWNAFYPSYADKKLRSSYIVEQKNVLMERYTSQMRSFFAEYILNNSKISDAERVSLGLSSRDKTPTSVVVPTTQPIAKIDFSVRLQHRVSFVDSATPTSRAKPHGVYGCQIWIKIGGDAPVSEDELKFVGTNTATPHLIKYNGSDAGKIVYYWLRWVNKRGETGPWSVPVSATIVG</sequence>
<evidence type="ECO:0000313" key="1">
    <source>
        <dbReference type="EMBL" id="RRD60297.1"/>
    </source>
</evidence>
<dbReference type="AlphaFoldDB" id="A0A3P1YSI4"/>
<accession>A0A3P1YSI4</accession>